<evidence type="ECO:0000256" key="3">
    <source>
        <dbReference type="ARBA" id="ARBA00023110"/>
    </source>
</evidence>
<gene>
    <name evidence="8" type="ORF">SAMN05421813_12218</name>
</gene>
<dbReference type="OrthoDB" id="669809at2"/>
<proteinExistence type="inferred from homology"/>
<keyword evidence="4 5" id="KW-0413">Isomerase</keyword>
<accession>A0A1G9VRM7</accession>
<dbReference type="EMBL" id="FNHH01000022">
    <property type="protein sequence ID" value="SDM74763.1"/>
    <property type="molecule type" value="Genomic_DNA"/>
</dbReference>
<dbReference type="GO" id="GO:0003755">
    <property type="term" value="F:peptidyl-prolyl cis-trans isomerase activity"/>
    <property type="evidence" value="ECO:0007669"/>
    <property type="project" value="UniProtKB-UniRule"/>
</dbReference>
<evidence type="ECO:0000256" key="1">
    <source>
        <dbReference type="ARBA" id="ARBA00000971"/>
    </source>
</evidence>
<dbReference type="InterPro" id="IPR001179">
    <property type="entry name" value="PPIase_FKBP_dom"/>
</dbReference>
<sequence>MKQFFKYAFPGFLLLTILISCQKEYETIDVIDDRNVQEYIQQNKLNVQEYQGTGIYYQVVTAGTGPEVQYSDRIPAIITMRSLDGKYVSVDTFNVANRYYNFLGYYNPEGIRVGVKEVLKKSNGTIRMIIPSRLAFGRNGSGSIPGNASMDITVRVLDISKLIDYEDFTIRKYLESNSLTGFTRTTTGLYYKIGQPGTGSPITVDSTIVANYTGKLLNGAIFDRALAGSEATFTLNSLVQGWRQAVPLIKQGGSIRLIVPSSLGYGLDGSSPSIPAFSALDFDITVTDVKQ</sequence>
<keyword evidence="9" id="KW-1185">Reference proteome</keyword>
<dbReference type="PANTHER" id="PTHR43811">
    <property type="entry name" value="FKBP-TYPE PEPTIDYL-PROLYL CIS-TRANS ISOMERASE FKPA"/>
    <property type="match status" value="1"/>
</dbReference>
<dbReference type="PROSITE" id="PS50059">
    <property type="entry name" value="FKBP_PPIASE"/>
    <property type="match status" value="1"/>
</dbReference>
<dbReference type="AlphaFoldDB" id="A0A1G9VRM7"/>
<organism evidence="8 9">
    <name type="scientific">Daejeonella rubra</name>
    <dbReference type="NCBI Taxonomy" id="990371"/>
    <lineage>
        <taxon>Bacteria</taxon>
        <taxon>Pseudomonadati</taxon>
        <taxon>Bacteroidota</taxon>
        <taxon>Sphingobacteriia</taxon>
        <taxon>Sphingobacteriales</taxon>
        <taxon>Sphingobacteriaceae</taxon>
        <taxon>Daejeonella</taxon>
    </lineage>
</organism>
<evidence type="ECO:0000256" key="5">
    <source>
        <dbReference type="PROSITE-ProRule" id="PRU00277"/>
    </source>
</evidence>
<evidence type="ECO:0000259" key="7">
    <source>
        <dbReference type="PROSITE" id="PS50059"/>
    </source>
</evidence>
<protein>
    <recommendedName>
        <fullName evidence="6">Peptidyl-prolyl cis-trans isomerase</fullName>
        <ecNumber evidence="6">5.2.1.8</ecNumber>
    </recommendedName>
</protein>
<comment type="similarity">
    <text evidence="2 6">Belongs to the FKBP-type PPIase family.</text>
</comment>
<dbReference type="Gene3D" id="3.10.50.40">
    <property type="match status" value="2"/>
</dbReference>
<name>A0A1G9VRM7_9SPHI</name>
<evidence type="ECO:0000256" key="6">
    <source>
        <dbReference type="RuleBase" id="RU003915"/>
    </source>
</evidence>
<reference evidence="9" key="1">
    <citation type="submission" date="2016-10" db="EMBL/GenBank/DDBJ databases">
        <authorList>
            <person name="Varghese N."/>
            <person name="Submissions S."/>
        </authorList>
    </citation>
    <scope>NUCLEOTIDE SEQUENCE [LARGE SCALE GENOMIC DNA]</scope>
    <source>
        <strain evidence="9">DSM 24536</strain>
    </source>
</reference>
<dbReference type="EC" id="5.2.1.8" evidence="6"/>
<dbReference type="STRING" id="990371.SAMN05421813_12218"/>
<dbReference type="InterPro" id="IPR046357">
    <property type="entry name" value="PPIase_dom_sf"/>
</dbReference>
<dbReference type="Proteomes" id="UP000199226">
    <property type="component" value="Unassembled WGS sequence"/>
</dbReference>
<evidence type="ECO:0000256" key="2">
    <source>
        <dbReference type="ARBA" id="ARBA00006577"/>
    </source>
</evidence>
<dbReference type="SUPFAM" id="SSF54534">
    <property type="entry name" value="FKBP-like"/>
    <property type="match status" value="2"/>
</dbReference>
<evidence type="ECO:0000313" key="8">
    <source>
        <dbReference type="EMBL" id="SDM74763.1"/>
    </source>
</evidence>
<dbReference type="PROSITE" id="PS51257">
    <property type="entry name" value="PROKAR_LIPOPROTEIN"/>
    <property type="match status" value="1"/>
</dbReference>
<feature type="domain" description="PPIase FKBP-type" evidence="7">
    <location>
        <begin position="205"/>
        <end position="290"/>
    </location>
</feature>
<evidence type="ECO:0000313" key="9">
    <source>
        <dbReference type="Proteomes" id="UP000199226"/>
    </source>
</evidence>
<keyword evidence="3 5" id="KW-0697">Rotamase</keyword>
<comment type="catalytic activity">
    <reaction evidence="1 5 6">
        <text>[protein]-peptidylproline (omega=180) = [protein]-peptidylproline (omega=0)</text>
        <dbReference type="Rhea" id="RHEA:16237"/>
        <dbReference type="Rhea" id="RHEA-COMP:10747"/>
        <dbReference type="Rhea" id="RHEA-COMP:10748"/>
        <dbReference type="ChEBI" id="CHEBI:83833"/>
        <dbReference type="ChEBI" id="CHEBI:83834"/>
        <dbReference type="EC" id="5.2.1.8"/>
    </reaction>
</comment>
<evidence type="ECO:0000256" key="4">
    <source>
        <dbReference type="ARBA" id="ARBA00023235"/>
    </source>
</evidence>
<dbReference type="PANTHER" id="PTHR43811:SF19">
    <property type="entry name" value="39 KDA FK506-BINDING NUCLEAR PROTEIN"/>
    <property type="match status" value="1"/>
</dbReference>
<dbReference type="RefSeq" id="WP_090705769.1">
    <property type="nucleotide sequence ID" value="NZ_FNHH01000022.1"/>
</dbReference>
<dbReference type="Pfam" id="PF00254">
    <property type="entry name" value="FKBP_C"/>
    <property type="match status" value="1"/>
</dbReference>